<evidence type="ECO:0000313" key="4">
    <source>
        <dbReference type="EMBL" id="GAA2508276.1"/>
    </source>
</evidence>
<dbReference type="SMART" id="SM00331">
    <property type="entry name" value="PP2C_SIG"/>
    <property type="match status" value="1"/>
</dbReference>
<evidence type="ECO:0000256" key="1">
    <source>
        <dbReference type="ARBA" id="ARBA00022801"/>
    </source>
</evidence>
<evidence type="ECO:0000313" key="5">
    <source>
        <dbReference type="Proteomes" id="UP001501358"/>
    </source>
</evidence>
<organism evidence="4 5">
    <name type="scientific">Streptomyces thermolineatus</name>
    <dbReference type="NCBI Taxonomy" id="44033"/>
    <lineage>
        <taxon>Bacteria</taxon>
        <taxon>Bacillati</taxon>
        <taxon>Actinomycetota</taxon>
        <taxon>Actinomycetes</taxon>
        <taxon>Kitasatosporales</taxon>
        <taxon>Streptomycetaceae</taxon>
        <taxon>Streptomyces</taxon>
    </lineage>
</organism>
<feature type="domain" description="PPM-type phosphatase" evidence="3">
    <location>
        <begin position="498"/>
        <end position="721"/>
    </location>
</feature>
<dbReference type="Gene3D" id="3.30.450.40">
    <property type="match status" value="2"/>
</dbReference>
<feature type="domain" description="GAF" evidence="2">
    <location>
        <begin position="334"/>
        <end position="477"/>
    </location>
</feature>
<dbReference type="Pfam" id="PF08448">
    <property type="entry name" value="PAS_4"/>
    <property type="match status" value="1"/>
</dbReference>
<evidence type="ECO:0000259" key="2">
    <source>
        <dbReference type="SMART" id="SM00065"/>
    </source>
</evidence>
<dbReference type="SMART" id="SM00065">
    <property type="entry name" value="GAF"/>
    <property type="match status" value="2"/>
</dbReference>
<keyword evidence="1" id="KW-0378">Hydrolase</keyword>
<dbReference type="EMBL" id="BAAATA010000044">
    <property type="protein sequence ID" value="GAA2508276.1"/>
    <property type="molecule type" value="Genomic_DNA"/>
</dbReference>
<dbReference type="PANTHER" id="PTHR43156">
    <property type="entry name" value="STAGE II SPORULATION PROTEIN E-RELATED"/>
    <property type="match status" value="1"/>
</dbReference>
<dbReference type="Gene3D" id="3.60.40.10">
    <property type="entry name" value="PPM-type phosphatase domain"/>
    <property type="match status" value="1"/>
</dbReference>
<dbReference type="InterPro" id="IPR003018">
    <property type="entry name" value="GAF"/>
</dbReference>
<dbReference type="InterPro" id="IPR036457">
    <property type="entry name" value="PPM-type-like_dom_sf"/>
</dbReference>
<name>A0ABN3MT32_9ACTN</name>
<dbReference type="InterPro" id="IPR052016">
    <property type="entry name" value="Bact_Sigma-Reg"/>
</dbReference>
<dbReference type="SUPFAM" id="SSF55781">
    <property type="entry name" value="GAF domain-like"/>
    <property type="match status" value="2"/>
</dbReference>
<dbReference type="InterPro" id="IPR029016">
    <property type="entry name" value="GAF-like_dom_sf"/>
</dbReference>
<evidence type="ECO:0000259" key="3">
    <source>
        <dbReference type="SMART" id="SM00331"/>
    </source>
</evidence>
<dbReference type="Gene3D" id="3.30.450.20">
    <property type="entry name" value="PAS domain"/>
    <property type="match status" value="1"/>
</dbReference>
<keyword evidence="5" id="KW-1185">Reference proteome</keyword>
<dbReference type="InterPro" id="IPR001932">
    <property type="entry name" value="PPM-type_phosphatase-like_dom"/>
</dbReference>
<feature type="domain" description="GAF" evidence="2">
    <location>
        <begin position="154"/>
        <end position="306"/>
    </location>
</feature>
<protein>
    <submittedName>
        <fullName evidence="4">Uncharacterized protein</fullName>
    </submittedName>
</protein>
<proteinExistence type="predicted"/>
<dbReference type="Pfam" id="PF07228">
    <property type="entry name" value="SpoIIE"/>
    <property type="match status" value="1"/>
</dbReference>
<dbReference type="SUPFAM" id="SSF55785">
    <property type="entry name" value="PYP-like sensor domain (PAS domain)"/>
    <property type="match status" value="1"/>
</dbReference>
<dbReference type="Pfam" id="PF13185">
    <property type="entry name" value="GAF_2"/>
    <property type="match status" value="2"/>
</dbReference>
<reference evidence="4 5" key="1">
    <citation type="journal article" date="2019" name="Int. J. Syst. Evol. Microbiol.">
        <title>The Global Catalogue of Microorganisms (GCM) 10K type strain sequencing project: providing services to taxonomists for standard genome sequencing and annotation.</title>
        <authorList>
            <consortium name="The Broad Institute Genomics Platform"/>
            <consortium name="The Broad Institute Genome Sequencing Center for Infectious Disease"/>
            <person name="Wu L."/>
            <person name="Ma J."/>
        </authorList>
    </citation>
    <scope>NUCLEOTIDE SEQUENCE [LARGE SCALE GENOMIC DNA]</scope>
    <source>
        <strain evidence="4 5">JCM 6307</strain>
    </source>
</reference>
<sequence>MLPAGAAGERWRGDDLRALFGRSTAVFALLTGPAHVLETANPAFLRAVGIDGGRTGRPIGELMPELAAQGFIDLMDTVYRTGHPHTAGDARVVLGADGAAREAFFDFTYDPRRDEAGNVVGVTVLGVETTQVKRSQRLAAEQRALLEQIVRDQPLDQVLEGMARTIEELSPGVIVSVLLADPDGRHLRHGVAPSLPDFYNRGIDGIAVGEGVGSCGTAAHRREPVVVTDIRTDPRWRDFLHLAEAAGLAACWSTPILTADGELLGTFAMYHRAPRAPQEEDLALSAVFARTAALAVERHRAERARAAAEAKERAARQDLAFILEASTVLARDLDVDETLQRLARLAVPALAPLCTVDVLQAGRVRRVAAAGPTRAQEDLLASRAPAGDADGAVARVLASGTTEIGRRAPAGPGPWEELGVTGYLCVPLTDRGRILGTLTLLATAGRPADGRTVALAEELARRAAASARNARQYAQRVRLARDLQAGLLLPELPSLPGATLAAFYEPAGEGLEIGGDFYDVFELGDDRWAFMVGDVCGRGALAATTTGLVRHTARAAARLLNDPVAVARAVNAALLERSPHQGTGFVTLVYGELARTGGRLTADFVRAGHTPPLRHRADGTTEILDVPGMLLGVTPDPVLRPGRVVLRPGDSLVTVTDGITEARSAAGVLFDEQGPAAALAACEPRPTTARAALDAVTRALGAFTEGSEANDDDRAALVITAA</sequence>
<accession>A0ABN3MT32</accession>
<gene>
    <name evidence="4" type="ORF">GCM10010406_50990</name>
</gene>
<dbReference type="PANTHER" id="PTHR43156:SF2">
    <property type="entry name" value="STAGE II SPORULATION PROTEIN E"/>
    <property type="match status" value="1"/>
</dbReference>
<dbReference type="InterPro" id="IPR035965">
    <property type="entry name" value="PAS-like_dom_sf"/>
</dbReference>
<dbReference type="InterPro" id="IPR013656">
    <property type="entry name" value="PAS_4"/>
</dbReference>
<comment type="caution">
    <text evidence="4">The sequence shown here is derived from an EMBL/GenBank/DDBJ whole genome shotgun (WGS) entry which is preliminary data.</text>
</comment>
<dbReference type="Proteomes" id="UP001501358">
    <property type="component" value="Unassembled WGS sequence"/>
</dbReference>